<dbReference type="GO" id="GO:0010255">
    <property type="term" value="P:glucose mediated signaling pathway"/>
    <property type="evidence" value="ECO:0007669"/>
    <property type="project" value="UniProtKB-ARBA"/>
</dbReference>
<feature type="binding site" evidence="14">
    <location>
        <position position="47"/>
    </location>
    <ligand>
        <name>Mg(2+)</name>
        <dbReference type="ChEBI" id="CHEBI:18420"/>
    </ligand>
</feature>
<evidence type="ECO:0000256" key="6">
    <source>
        <dbReference type="ARBA" id="ARBA00022801"/>
    </source>
</evidence>
<feature type="binding site" evidence="13">
    <location>
        <begin position="265"/>
        <end position="268"/>
    </location>
    <ligand>
        <name>GTP</name>
        <dbReference type="ChEBI" id="CHEBI:37565"/>
    </ligand>
</feature>
<feature type="binding site" evidence="13">
    <location>
        <position position="320"/>
    </location>
    <ligand>
        <name>GTP</name>
        <dbReference type="ChEBI" id="CHEBI:37565"/>
    </ligand>
</feature>
<evidence type="ECO:0000256" key="4">
    <source>
        <dbReference type="ARBA" id="ARBA00022723"/>
    </source>
</evidence>
<keyword evidence="6" id="KW-0378">Hydrolase</keyword>
<dbReference type="AlphaFoldDB" id="A0A8H6YR74"/>
<evidence type="ECO:0000256" key="12">
    <source>
        <dbReference type="ARBA" id="ARBA00055018"/>
    </source>
</evidence>
<dbReference type="EMBL" id="JACAZH010000007">
    <property type="protein sequence ID" value="KAF7363677.1"/>
    <property type="molecule type" value="Genomic_DNA"/>
</dbReference>
<dbReference type="Pfam" id="PF00503">
    <property type="entry name" value="G-alpha"/>
    <property type="match status" value="1"/>
</dbReference>
<dbReference type="InterPro" id="IPR002975">
    <property type="entry name" value="Fungi_Gprotein_alpha"/>
</dbReference>
<evidence type="ECO:0000256" key="11">
    <source>
        <dbReference type="ARBA" id="ARBA00023288"/>
    </source>
</evidence>
<evidence type="ECO:0000256" key="14">
    <source>
        <dbReference type="PIRSR" id="PIRSR601019-2"/>
    </source>
</evidence>
<protein>
    <submittedName>
        <fullName evidence="15">Heterotrimeric G-protein alpha subunit</fullName>
    </submittedName>
</protein>
<dbReference type="InterPro" id="IPR011025">
    <property type="entry name" value="GproteinA_insert"/>
</dbReference>
<dbReference type="InterPro" id="IPR001019">
    <property type="entry name" value="Gprotein_alpha_su"/>
</dbReference>
<evidence type="ECO:0000256" key="5">
    <source>
        <dbReference type="ARBA" id="ARBA00022741"/>
    </source>
</evidence>
<dbReference type="SUPFAM" id="SSF52540">
    <property type="entry name" value="P-loop containing nucleoside triphosphate hydrolases"/>
    <property type="match status" value="1"/>
</dbReference>
<keyword evidence="9" id="KW-0564">Palmitate</keyword>
<evidence type="ECO:0000256" key="13">
    <source>
        <dbReference type="PIRSR" id="PIRSR601019-1"/>
    </source>
</evidence>
<keyword evidence="16" id="KW-1185">Reference proteome</keyword>
<dbReference type="GO" id="GO:0001664">
    <property type="term" value="F:G protein-coupled receptor binding"/>
    <property type="evidence" value="ECO:0007669"/>
    <property type="project" value="InterPro"/>
</dbReference>
<dbReference type="GO" id="GO:0005834">
    <property type="term" value="C:heterotrimeric G-protein complex"/>
    <property type="evidence" value="ECO:0007669"/>
    <property type="project" value="InterPro"/>
</dbReference>
<evidence type="ECO:0000256" key="2">
    <source>
        <dbReference type="ARBA" id="ARBA00011356"/>
    </source>
</evidence>
<organism evidence="15 16">
    <name type="scientific">Mycena sanguinolenta</name>
    <dbReference type="NCBI Taxonomy" id="230812"/>
    <lineage>
        <taxon>Eukaryota</taxon>
        <taxon>Fungi</taxon>
        <taxon>Dikarya</taxon>
        <taxon>Basidiomycota</taxon>
        <taxon>Agaricomycotina</taxon>
        <taxon>Agaricomycetes</taxon>
        <taxon>Agaricomycetidae</taxon>
        <taxon>Agaricales</taxon>
        <taxon>Marasmiineae</taxon>
        <taxon>Mycenaceae</taxon>
        <taxon>Mycena</taxon>
    </lineage>
</organism>
<dbReference type="GO" id="GO:0032502">
    <property type="term" value="P:developmental process"/>
    <property type="evidence" value="ECO:0007669"/>
    <property type="project" value="UniProtKB-ARBA"/>
</dbReference>
<evidence type="ECO:0000256" key="10">
    <source>
        <dbReference type="ARBA" id="ARBA00023224"/>
    </source>
</evidence>
<comment type="cofactor">
    <cofactor evidence="1">
        <name>Mg(2+)</name>
        <dbReference type="ChEBI" id="CHEBI:18420"/>
    </cofactor>
</comment>
<keyword evidence="8 13" id="KW-0342">GTP-binding</keyword>
<comment type="caution">
    <text evidence="15">The sequence shown here is derived from an EMBL/GenBank/DDBJ whole genome shotgun (WGS) entry which is preliminary data.</text>
</comment>
<sequence length="349" mass="40123">MGACISLPDLASKARNDKIERLLDEDLERYKRECKILLLGLSGSGKSTVMKQMKILHQQGYTADERLALRPTIHQNAVDSAQAIVHALSTCGLQNLLEKSHRHLPEAILEADREAPLSRETADAVEELWRDPVVARLLDEHQTEFYLMDSAAYFLGAIRRLAQPEYTPTEEDVLRARTQSMGIIETRFNMGTLSMHMFDLSGQRSERRKWIHCFENVTSIIFCTSLSEYAPVLSDSSRMLESLVLFESVINSRWFLRTSIILFLNKIDVFRTMLDKVPLEHYFPEYDGGSDASKASKYIMWRFVHLNRAKLSVYPHITQATDTRNIQVVFVNMQQTIWQQNGPKVRDLL</sequence>
<dbReference type="SUPFAM" id="SSF47895">
    <property type="entry name" value="Transducin (alpha subunit), insertion domain"/>
    <property type="match status" value="1"/>
</dbReference>
<dbReference type="FunFam" id="1.10.400.10:FF:000007">
    <property type="entry name" value="Guanine nucleotide-binding protein subunit alpha"/>
    <property type="match status" value="1"/>
</dbReference>
<dbReference type="SMART" id="SM00275">
    <property type="entry name" value="G_alpha"/>
    <property type="match status" value="1"/>
</dbReference>
<dbReference type="PRINTS" id="PR01241">
    <property type="entry name" value="GPROTEINAFNG"/>
</dbReference>
<dbReference type="PANTHER" id="PTHR10218">
    <property type="entry name" value="GTP-BINDING PROTEIN ALPHA SUBUNIT"/>
    <property type="match status" value="1"/>
</dbReference>
<keyword evidence="7 14" id="KW-0460">Magnesium</keyword>
<evidence type="ECO:0000256" key="3">
    <source>
        <dbReference type="ARBA" id="ARBA00022707"/>
    </source>
</evidence>
<keyword evidence="11" id="KW-0449">Lipoprotein</keyword>
<dbReference type="GO" id="GO:0046872">
    <property type="term" value="F:metal ion binding"/>
    <property type="evidence" value="ECO:0007669"/>
    <property type="project" value="UniProtKB-KW"/>
</dbReference>
<proteinExistence type="predicted"/>
<feature type="binding site" evidence="13">
    <location>
        <begin position="149"/>
        <end position="150"/>
    </location>
    <ligand>
        <name>GTP</name>
        <dbReference type="ChEBI" id="CHEBI:37565"/>
    </ligand>
</feature>
<evidence type="ECO:0000256" key="7">
    <source>
        <dbReference type="ARBA" id="ARBA00022842"/>
    </source>
</evidence>
<dbReference type="GO" id="GO:0005525">
    <property type="term" value="F:GTP binding"/>
    <property type="evidence" value="ECO:0007669"/>
    <property type="project" value="UniProtKB-KW"/>
</dbReference>
<dbReference type="Proteomes" id="UP000623467">
    <property type="component" value="Unassembled WGS sequence"/>
</dbReference>
<evidence type="ECO:0000256" key="1">
    <source>
        <dbReference type="ARBA" id="ARBA00001946"/>
    </source>
</evidence>
<accession>A0A8H6YR74</accession>
<evidence type="ECO:0000256" key="9">
    <source>
        <dbReference type="ARBA" id="ARBA00023139"/>
    </source>
</evidence>
<keyword evidence="5 13" id="KW-0547">Nucleotide-binding</keyword>
<dbReference type="PANTHER" id="PTHR10218:SF369">
    <property type="entry name" value="GUANINE NUCLEOTIDE-BINDING PROTEIN ALPHA-2 SUBUNIT"/>
    <property type="match status" value="1"/>
</dbReference>
<dbReference type="GO" id="GO:0005737">
    <property type="term" value="C:cytoplasm"/>
    <property type="evidence" value="ECO:0007669"/>
    <property type="project" value="TreeGrafter"/>
</dbReference>
<keyword evidence="10" id="KW-0807">Transducer</keyword>
<dbReference type="InterPro" id="IPR027417">
    <property type="entry name" value="P-loop_NTPase"/>
</dbReference>
<comment type="subunit">
    <text evidence="2">G proteins are composed of 3 units; alpha, beta and gamma. The alpha chain contains the guanine nucleotide binding site.</text>
</comment>
<feature type="binding site" evidence="13">
    <location>
        <begin position="199"/>
        <end position="203"/>
    </location>
    <ligand>
        <name>GTP</name>
        <dbReference type="ChEBI" id="CHEBI:37565"/>
    </ligand>
</feature>
<evidence type="ECO:0000313" key="16">
    <source>
        <dbReference type="Proteomes" id="UP000623467"/>
    </source>
</evidence>
<gene>
    <name evidence="15" type="ORF">MSAN_01025100</name>
</gene>
<dbReference type="PRINTS" id="PR00318">
    <property type="entry name" value="GPROTEINA"/>
</dbReference>
<dbReference type="Gene3D" id="1.10.400.10">
    <property type="entry name" value="GI Alpha 1, domain 2-like"/>
    <property type="match status" value="1"/>
</dbReference>
<keyword evidence="4 14" id="KW-0479">Metal-binding</keyword>
<name>A0A8H6YR74_9AGAR</name>
<dbReference type="Gene3D" id="3.40.50.300">
    <property type="entry name" value="P-loop containing nucleotide triphosphate hydrolases"/>
    <property type="match status" value="1"/>
</dbReference>
<reference evidence="15" key="1">
    <citation type="submission" date="2020-05" db="EMBL/GenBank/DDBJ databases">
        <title>Mycena genomes resolve the evolution of fungal bioluminescence.</title>
        <authorList>
            <person name="Tsai I.J."/>
        </authorList>
    </citation>
    <scope>NUCLEOTIDE SEQUENCE</scope>
    <source>
        <strain evidence="15">160909Yilan</strain>
    </source>
</reference>
<dbReference type="OrthoDB" id="5817230at2759"/>
<dbReference type="FunFam" id="3.40.50.300:FF:000181">
    <property type="entry name" value="Guanine nucleotide-binding protein subunit alpha"/>
    <property type="match status" value="1"/>
</dbReference>
<dbReference type="GO" id="GO:0031683">
    <property type="term" value="F:G-protein beta/gamma-subunit complex binding"/>
    <property type="evidence" value="ECO:0007669"/>
    <property type="project" value="InterPro"/>
</dbReference>
<dbReference type="GO" id="GO:0007189">
    <property type="term" value="P:adenylate cyclase-activating G protein-coupled receptor signaling pathway"/>
    <property type="evidence" value="ECO:0007669"/>
    <property type="project" value="TreeGrafter"/>
</dbReference>
<comment type="function">
    <text evidence="12">Guanine nucleotide-binding proteins (G proteins) are involved as modulators or transducers in various transmembrane signaling systems. Involved in the mating pathway.</text>
</comment>
<dbReference type="GO" id="GO:0003924">
    <property type="term" value="F:GTPase activity"/>
    <property type="evidence" value="ECO:0007669"/>
    <property type="project" value="InterPro"/>
</dbReference>
<feature type="binding site" evidence="14">
    <location>
        <position position="180"/>
    </location>
    <ligand>
        <name>Mg(2+)</name>
        <dbReference type="ChEBI" id="CHEBI:18420"/>
    </ligand>
</feature>
<dbReference type="PROSITE" id="PS51882">
    <property type="entry name" value="G_ALPHA"/>
    <property type="match status" value="1"/>
</dbReference>
<keyword evidence="3" id="KW-0519">Myristate</keyword>
<evidence type="ECO:0000313" key="15">
    <source>
        <dbReference type="EMBL" id="KAF7363677.1"/>
    </source>
</evidence>
<evidence type="ECO:0000256" key="8">
    <source>
        <dbReference type="ARBA" id="ARBA00023134"/>
    </source>
</evidence>
<dbReference type="CDD" id="cd00066">
    <property type="entry name" value="G-alpha"/>
    <property type="match status" value="1"/>
</dbReference>